<dbReference type="GO" id="GO:0005829">
    <property type="term" value="C:cytosol"/>
    <property type="evidence" value="ECO:0007669"/>
    <property type="project" value="TreeGrafter"/>
</dbReference>
<dbReference type="PANTHER" id="PTHR21139:SF42">
    <property type="entry name" value="TRIOSEPHOSPHATE ISOMERASE"/>
    <property type="match status" value="1"/>
</dbReference>
<accession>A0A803GCM8</accession>
<dbReference type="RefSeq" id="WP_154049258.1">
    <property type="nucleotide sequence ID" value="NZ_LR217739.1"/>
</dbReference>
<gene>
    <name evidence="8 10" type="primary">tpiA</name>
    <name evidence="10" type="ORF">BUCIPICE3303_199</name>
</gene>
<comment type="function">
    <text evidence="8">Involved in the gluconeogenesis. Catalyzes stereospecifically the conversion of dihydroxyacetone phosphate (DHAP) to D-glyceraldehyde-3-phosphate (G3P).</text>
</comment>
<comment type="subcellular location">
    <subcellularLocation>
        <location evidence="8 9">Cytoplasm</location>
    </subcellularLocation>
</comment>
<dbReference type="Pfam" id="PF00121">
    <property type="entry name" value="TIM"/>
    <property type="match status" value="1"/>
</dbReference>
<dbReference type="HAMAP" id="MF_00147_B">
    <property type="entry name" value="TIM_B"/>
    <property type="match status" value="1"/>
</dbReference>
<dbReference type="EMBL" id="LR217739">
    <property type="protein sequence ID" value="VFP88319.1"/>
    <property type="molecule type" value="Genomic_DNA"/>
</dbReference>
<dbReference type="InterPro" id="IPR013785">
    <property type="entry name" value="Aldolase_TIM"/>
</dbReference>
<feature type="binding site" evidence="8">
    <location>
        <position position="176"/>
    </location>
    <ligand>
        <name>substrate</name>
    </ligand>
</feature>
<proteinExistence type="inferred from homology"/>
<dbReference type="InterPro" id="IPR000652">
    <property type="entry name" value="Triosephosphate_isomerase"/>
</dbReference>
<dbReference type="AlphaFoldDB" id="A0A803GCM8"/>
<sequence length="254" mass="29165">MIKPIIVGNWKLNGNKIFIRNFFQLLNQFLNPYHKKCTTIITPPILYIPLIQKILFSDKKNFFLGSQNVDIHTFGPFTGEVSPCMLTDIGIKHVIIGHSERRFNHKESNTLIAKKFHILKENKLIPILCIGETKEEKINKKTKEICKKQIDIIFDICGAYAFDNSIIAYEPIWAIGSNHSAKPKEAQYISYFIRNYIKSKITHKIKNFFIQYGGSVTDKNAQELILQNDIDGFLVGGASLKIKEFTKIIEIANM</sequence>
<dbReference type="Proteomes" id="UP000294455">
    <property type="component" value="Chromosome"/>
</dbReference>
<dbReference type="NCBIfam" id="TIGR00419">
    <property type="entry name" value="tim"/>
    <property type="match status" value="1"/>
</dbReference>
<keyword evidence="5 8" id="KW-0963">Cytoplasm</keyword>
<comment type="similarity">
    <text evidence="3 8 9">Belongs to the triosephosphate isomerase family.</text>
</comment>
<comment type="pathway">
    <text evidence="2">Carbohydrate metabolism; erythritol degradation.</text>
</comment>
<evidence type="ECO:0000256" key="4">
    <source>
        <dbReference type="ARBA" id="ARBA00022432"/>
    </source>
</evidence>
<evidence type="ECO:0000256" key="8">
    <source>
        <dbReference type="HAMAP-Rule" id="MF_00147"/>
    </source>
</evidence>
<evidence type="ECO:0000256" key="1">
    <source>
        <dbReference type="ARBA" id="ARBA00004680"/>
    </source>
</evidence>
<organism evidence="10 11">
    <name type="scientific">Buchnera aphidicola</name>
    <name type="common">Cinara piceae</name>
    <dbReference type="NCBI Taxonomy" id="1660043"/>
    <lineage>
        <taxon>Bacteria</taxon>
        <taxon>Pseudomonadati</taxon>
        <taxon>Pseudomonadota</taxon>
        <taxon>Gammaproteobacteria</taxon>
        <taxon>Enterobacterales</taxon>
        <taxon>Erwiniaceae</taxon>
        <taxon>Buchnera</taxon>
    </lineage>
</organism>
<dbReference type="Gene3D" id="3.20.20.70">
    <property type="entry name" value="Aldolase class I"/>
    <property type="match status" value="1"/>
</dbReference>
<evidence type="ECO:0000256" key="5">
    <source>
        <dbReference type="ARBA" id="ARBA00022490"/>
    </source>
</evidence>
<comment type="subunit">
    <text evidence="8 9">Homodimer.</text>
</comment>
<dbReference type="GO" id="GO:0004807">
    <property type="term" value="F:triose-phosphate isomerase activity"/>
    <property type="evidence" value="ECO:0007669"/>
    <property type="project" value="UniProtKB-UniRule"/>
</dbReference>
<dbReference type="GO" id="GO:0019563">
    <property type="term" value="P:glycerol catabolic process"/>
    <property type="evidence" value="ECO:0007669"/>
    <property type="project" value="TreeGrafter"/>
</dbReference>
<feature type="active site" description="Electrophile" evidence="8">
    <location>
        <position position="98"/>
    </location>
</feature>
<keyword evidence="4 8" id="KW-0312">Gluconeogenesis</keyword>
<reference evidence="10 11" key="1">
    <citation type="submission" date="2019-02" db="EMBL/GenBank/DDBJ databases">
        <authorList>
            <person name="Manzano-Marin A."/>
            <person name="Manzano-Marin A."/>
        </authorList>
    </citation>
    <scope>NUCLEOTIDE SEQUENCE [LARGE SCALE GENOMIC DNA]</scope>
    <source>
        <strain evidence="10 11">BuCipiceae</strain>
    </source>
</reference>
<evidence type="ECO:0000256" key="3">
    <source>
        <dbReference type="ARBA" id="ARBA00007422"/>
    </source>
</evidence>
<dbReference type="GO" id="GO:0006094">
    <property type="term" value="P:gluconeogenesis"/>
    <property type="evidence" value="ECO:0007669"/>
    <property type="project" value="UniProtKB-UniRule"/>
</dbReference>
<evidence type="ECO:0000256" key="2">
    <source>
        <dbReference type="ARBA" id="ARBA00004939"/>
    </source>
</evidence>
<comment type="pathway">
    <text evidence="1 8 9">Carbohydrate degradation; glycolysis; D-glyceraldehyde 3-phosphate from glycerone phosphate: step 1/1.</text>
</comment>
<protein>
    <recommendedName>
        <fullName evidence="8 9">Triosephosphate isomerase</fullName>
        <shortName evidence="8">TIM</shortName>
        <shortName evidence="8">TPI</shortName>
        <ecNumber evidence="8 9">5.3.1.1</ecNumber>
    </recommendedName>
    <alternativeName>
        <fullName evidence="8">Triose-phosphate isomerase</fullName>
    </alternativeName>
</protein>
<feature type="binding site" evidence="8">
    <location>
        <position position="215"/>
    </location>
    <ligand>
        <name>substrate</name>
    </ligand>
</feature>
<name>A0A803GCM8_9GAMM</name>
<keyword evidence="7 8" id="KW-0413">Isomerase</keyword>
<evidence type="ECO:0000313" key="10">
    <source>
        <dbReference type="EMBL" id="VFP88319.1"/>
    </source>
</evidence>
<dbReference type="UniPathway" id="UPA00109">
    <property type="reaction ID" value="UER00189"/>
</dbReference>
<dbReference type="GO" id="GO:0046166">
    <property type="term" value="P:glyceraldehyde-3-phosphate biosynthetic process"/>
    <property type="evidence" value="ECO:0007669"/>
    <property type="project" value="TreeGrafter"/>
</dbReference>
<dbReference type="InterPro" id="IPR035990">
    <property type="entry name" value="TIM_sf"/>
</dbReference>
<comment type="catalytic activity">
    <reaction evidence="8 9">
        <text>D-glyceraldehyde 3-phosphate = dihydroxyacetone phosphate</text>
        <dbReference type="Rhea" id="RHEA:18585"/>
        <dbReference type="ChEBI" id="CHEBI:57642"/>
        <dbReference type="ChEBI" id="CHEBI:59776"/>
        <dbReference type="EC" id="5.3.1.1"/>
    </reaction>
</comment>
<keyword evidence="6 8" id="KW-0324">Glycolysis</keyword>
<dbReference type="InterPro" id="IPR022896">
    <property type="entry name" value="TrioseP_Isoase_bac/euk"/>
</dbReference>
<dbReference type="GO" id="GO:0006096">
    <property type="term" value="P:glycolytic process"/>
    <property type="evidence" value="ECO:0007669"/>
    <property type="project" value="UniProtKB-UniRule"/>
</dbReference>
<evidence type="ECO:0000256" key="9">
    <source>
        <dbReference type="RuleBase" id="RU363013"/>
    </source>
</evidence>
<dbReference type="OrthoDB" id="9809429at2"/>
<feature type="binding site" evidence="8">
    <location>
        <begin position="9"/>
        <end position="11"/>
    </location>
    <ligand>
        <name>substrate</name>
    </ligand>
</feature>
<dbReference type="UniPathway" id="UPA00138"/>
<dbReference type="PANTHER" id="PTHR21139">
    <property type="entry name" value="TRIOSEPHOSPHATE ISOMERASE"/>
    <property type="match status" value="1"/>
</dbReference>
<dbReference type="FunFam" id="3.20.20.70:FF:000016">
    <property type="entry name" value="Triosephosphate isomerase"/>
    <property type="match status" value="1"/>
</dbReference>
<feature type="active site" description="Proton acceptor" evidence="8">
    <location>
        <position position="170"/>
    </location>
</feature>
<dbReference type="PROSITE" id="PS51440">
    <property type="entry name" value="TIM_2"/>
    <property type="match status" value="1"/>
</dbReference>
<dbReference type="EC" id="5.3.1.1" evidence="8 9"/>
<evidence type="ECO:0000256" key="6">
    <source>
        <dbReference type="ARBA" id="ARBA00023152"/>
    </source>
</evidence>
<dbReference type="CDD" id="cd00311">
    <property type="entry name" value="TIM"/>
    <property type="match status" value="1"/>
</dbReference>
<dbReference type="SUPFAM" id="SSF51351">
    <property type="entry name" value="Triosephosphate isomerase (TIM)"/>
    <property type="match status" value="1"/>
</dbReference>
<feature type="binding site" evidence="8">
    <location>
        <begin position="236"/>
        <end position="237"/>
    </location>
    <ligand>
        <name>substrate</name>
    </ligand>
</feature>
<evidence type="ECO:0000256" key="7">
    <source>
        <dbReference type="ARBA" id="ARBA00023235"/>
    </source>
</evidence>
<dbReference type="InterPro" id="IPR020861">
    <property type="entry name" value="Triosephosphate_isomerase_AS"/>
</dbReference>
<evidence type="ECO:0000313" key="11">
    <source>
        <dbReference type="Proteomes" id="UP000294455"/>
    </source>
</evidence>
<dbReference type="PROSITE" id="PS00171">
    <property type="entry name" value="TIM_1"/>
    <property type="match status" value="1"/>
</dbReference>
<comment type="pathway">
    <text evidence="8 9">Carbohydrate biosynthesis; gluconeogenesis.</text>
</comment>